<keyword evidence="8" id="KW-1185">Reference proteome</keyword>
<accession>A0A1H2QZD4</accession>
<proteinExistence type="predicted"/>
<dbReference type="GO" id="GO:0016020">
    <property type="term" value="C:membrane"/>
    <property type="evidence" value="ECO:0007669"/>
    <property type="project" value="UniProtKB-SubCell"/>
</dbReference>
<organism evidence="7 8">
    <name type="scientific">Thiocapsa roseopersicina</name>
    <dbReference type="NCBI Taxonomy" id="1058"/>
    <lineage>
        <taxon>Bacteria</taxon>
        <taxon>Pseudomonadati</taxon>
        <taxon>Pseudomonadota</taxon>
        <taxon>Gammaproteobacteria</taxon>
        <taxon>Chromatiales</taxon>
        <taxon>Chromatiaceae</taxon>
        <taxon>Thiocapsa</taxon>
    </lineage>
</organism>
<keyword evidence="7" id="KW-0407">Ion channel</keyword>
<evidence type="ECO:0000256" key="2">
    <source>
        <dbReference type="ARBA" id="ARBA00022692"/>
    </source>
</evidence>
<evidence type="ECO:0000259" key="6">
    <source>
        <dbReference type="Pfam" id="PF00520"/>
    </source>
</evidence>
<dbReference type="STRING" id="1058.SAMN05421783_101473"/>
<keyword evidence="4 5" id="KW-0472">Membrane</keyword>
<evidence type="ECO:0000256" key="1">
    <source>
        <dbReference type="ARBA" id="ARBA00004141"/>
    </source>
</evidence>
<dbReference type="GO" id="GO:0005216">
    <property type="term" value="F:monoatomic ion channel activity"/>
    <property type="evidence" value="ECO:0007669"/>
    <property type="project" value="InterPro"/>
</dbReference>
<keyword evidence="2 5" id="KW-0812">Transmembrane</keyword>
<dbReference type="Gene3D" id="1.10.287.70">
    <property type="match status" value="1"/>
</dbReference>
<dbReference type="Proteomes" id="UP000198816">
    <property type="component" value="Unassembled WGS sequence"/>
</dbReference>
<keyword evidence="3 5" id="KW-1133">Transmembrane helix</keyword>
<gene>
    <name evidence="7" type="ORF">SAMN05421783_101473</name>
</gene>
<evidence type="ECO:0000256" key="5">
    <source>
        <dbReference type="SAM" id="Phobius"/>
    </source>
</evidence>
<evidence type="ECO:0000256" key="4">
    <source>
        <dbReference type="ARBA" id="ARBA00023136"/>
    </source>
</evidence>
<sequence length="92" mass="10876">MGIVRPVMDVYPYAWLFFIPFILIATFTMLNLFIGIIVDTMRTLHDDQHAAERERIEDTVHRDTRHVGLEVRALREEIEGLRRDLAIRREPS</sequence>
<name>A0A1H2QZD4_THIRO</name>
<feature type="domain" description="Ion transport" evidence="6">
    <location>
        <begin position="3"/>
        <end position="47"/>
    </location>
</feature>
<evidence type="ECO:0000256" key="3">
    <source>
        <dbReference type="ARBA" id="ARBA00022989"/>
    </source>
</evidence>
<feature type="transmembrane region" description="Helical" evidence="5">
    <location>
        <begin position="12"/>
        <end position="38"/>
    </location>
</feature>
<evidence type="ECO:0000313" key="8">
    <source>
        <dbReference type="Proteomes" id="UP000198816"/>
    </source>
</evidence>
<protein>
    <submittedName>
        <fullName evidence="7">Voltage-gated sodium channel</fullName>
    </submittedName>
</protein>
<dbReference type="EMBL" id="FNNZ01000001">
    <property type="protein sequence ID" value="SDW12288.1"/>
    <property type="molecule type" value="Genomic_DNA"/>
</dbReference>
<keyword evidence="7" id="KW-0813">Transport</keyword>
<reference evidence="8" key="1">
    <citation type="submission" date="2016-10" db="EMBL/GenBank/DDBJ databases">
        <authorList>
            <person name="Varghese N."/>
            <person name="Submissions S."/>
        </authorList>
    </citation>
    <scope>NUCLEOTIDE SEQUENCE [LARGE SCALE GENOMIC DNA]</scope>
    <source>
        <strain evidence="8">DSM 217</strain>
    </source>
</reference>
<dbReference type="Pfam" id="PF00520">
    <property type="entry name" value="Ion_trans"/>
    <property type="match status" value="1"/>
</dbReference>
<evidence type="ECO:0000313" key="7">
    <source>
        <dbReference type="EMBL" id="SDW12288.1"/>
    </source>
</evidence>
<dbReference type="AlphaFoldDB" id="A0A1H2QZD4"/>
<keyword evidence="7" id="KW-0406">Ion transport</keyword>
<comment type="subcellular location">
    <subcellularLocation>
        <location evidence="1">Membrane</location>
        <topology evidence="1">Multi-pass membrane protein</topology>
    </subcellularLocation>
</comment>
<dbReference type="InterPro" id="IPR005821">
    <property type="entry name" value="Ion_trans_dom"/>
</dbReference>